<feature type="region of interest" description="Disordered" evidence="1">
    <location>
        <begin position="26"/>
        <end position="71"/>
    </location>
</feature>
<keyword evidence="3" id="KW-1185">Reference proteome</keyword>
<evidence type="ECO:0000313" key="4">
    <source>
        <dbReference type="RefSeq" id="XP_031569996.1"/>
    </source>
</evidence>
<evidence type="ECO:0000256" key="1">
    <source>
        <dbReference type="SAM" id="MobiDB-lite"/>
    </source>
</evidence>
<gene>
    <name evidence="4" type="primary">LOC116304407</name>
</gene>
<organism evidence="3 4">
    <name type="scientific">Actinia tenebrosa</name>
    <name type="common">Australian red waratah sea anemone</name>
    <dbReference type="NCBI Taxonomy" id="6105"/>
    <lineage>
        <taxon>Eukaryota</taxon>
        <taxon>Metazoa</taxon>
        <taxon>Cnidaria</taxon>
        <taxon>Anthozoa</taxon>
        <taxon>Hexacorallia</taxon>
        <taxon>Actiniaria</taxon>
        <taxon>Actiniidae</taxon>
        <taxon>Actinia</taxon>
    </lineage>
</organism>
<evidence type="ECO:0000256" key="2">
    <source>
        <dbReference type="SAM" id="SignalP"/>
    </source>
</evidence>
<proteinExistence type="predicted"/>
<dbReference type="GeneID" id="116304407"/>
<protein>
    <submittedName>
        <fullName evidence="4">Uncharacterized protein LOC116304407 isoform X1</fullName>
    </submittedName>
</protein>
<feature type="compositionally biased region" description="Basic residues" evidence="1">
    <location>
        <begin position="44"/>
        <end position="71"/>
    </location>
</feature>
<reference evidence="4" key="1">
    <citation type="submission" date="2025-08" db="UniProtKB">
        <authorList>
            <consortium name="RefSeq"/>
        </authorList>
    </citation>
    <scope>IDENTIFICATION</scope>
    <source>
        <tissue evidence="4">Tentacle</tissue>
    </source>
</reference>
<dbReference type="RefSeq" id="XP_031569996.1">
    <property type="nucleotide sequence ID" value="XM_031714136.1"/>
</dbReference>
<sequence length="294" mass="35049">MKIDLKLVFLVLVVLCLVGEINGWGSGRSRSRSGSRSRSVSRSSYRRSGSRVRRSGYRRSTSRVRRSYRRVRRARRYRRVRRVRRYRRVRRVRRYRRVRRVRRYRRVRRWRRYRRVRKVRRYRRIRRIRKIQRKRKGWLSRTGRKIKGWFSKSGRKVKGWFSKSGRKIKATPPHSIKTKSGLTRLYNSKVVKVERVKRPLNGFLGKLGVPHSGVVVTTASGKRYLVHKGPGYGKSSQTVVTDAKNMSKKWKVEKSKKVTGARVGDYVKTGGKTYRVFTDNCNQASQRMYNKIKG</sequence>
<dbReference type="InParanoid" id="A0A6P8IS51"/>
<dbReference type="OrthoDB" id="2428896at2759"/>
<dbReference type="Proteomes" id="UP000515163">
    <property type="component" value="Unplaced"/>
</dbReference>
<name>A0A6P8IS51_ACTTE</name>
<evidence type="ECO:0000313" key="3">
    <source>
        <dbReference type="Proteomes" id="UP000515163"/>
    </source>
</evidence>
<dbReference type="KEGG" id="aten:116304407"/>
<keyword evidence="2" id="KW-0732">Signal</keyword>
<accession>A0A6P8IS51</accession>
<dbReference type="AlphaFoldDB" id="A0A6P8IS51"/>
<feature type="chain" id="PRO_5027673722" evidence="2">
    <location>
        <begin position="24"/>
        <end position="294"/>
    </location>
</feature>
<feature type="signal peptide" evidence="2">
    <location>
        <begin position="1"/>
        <end position="23"/>
    </location>
</feature>